<accession>A0A6J7WZH0</accession>
<proteinExistence type="predicted"/>
<dbReference type="EMBL" id="LR798321">
    <property type="protein sequence ID" value="CAB5223479.1"/>
    <property type="molecule type" value="Genomic_DNA"/>
</dbReference>
<organism evidence="1">
    <name type="scientific">uncultured Caudovirales phage</name>
    <dbReference type="NCBI Taxonomy" id="2100421"/>
    <lineage>
        <taxon>Viruses</taxon>
        <taxon>Duplodnaviria</taxon>
        <taxon>Heunggongvirae</taxon>
        <taxon>Uroviricota</taxon>
        <taxon>Caudoviricetes</taxon>
        <taxon>Peduoviridae</taxon>
        <taxon>Maltschvirus</taxon>
        <taxon>Maltschvirus maltsch</taxon>
    </lineage>
</organism>
<reference evidence="1" key="1">
    <citation type="submission" date="2020-05" db="EMBL/GenBank/DDBJ databases">
        <authorList>
            <person name="Chiriac C."/>
            <person name="Salcher M."/>
            <person name="Ghai R."/>
            <person name="Kavagutti S V."/>
        </authorList>
    </citation>
    <scope>NUCLEOTIDE SEQUENCE</scope>
</reference>
<name>A0A6J7WZH0_9CAUD</name>
<protein>
    <submittedName>
        <fullName evidence="1">Uncharacterized protein</fullName>
    </submittedName>
</protein>
<gene>
    <name evidence="1" type="ORF">UFOVP383_77</name>
</gene>
<evidence type="ECO:0000313" key="1">
    <source>
        <dbReference type="EMBL" id="CAB5223479.1"/>
    </source>
</evidence>
<sequence length="63" mass="7168">MILVDWFDAQACKGTELTEGWYWHEDDGEGIGGPYESQEEAMEKGIRGEGWTGKLDPDEKYIV</sequence>